<dbReference type="AlphaFoldDB" id="A0A2U1FAY3"/>
<keyword evidence="2" id="KW-1185">Reference proteome</keyword>
<evidence type="ECO:0000313" key="1">
    <source>
        <dbReference type="EMBL" id="PVZ09342.1"/>
    </source>
</evidence>
<sequence length="404" mass="46274">MKSPRILIFNPGHEMVPELIGKKPYVPPPVVRRMMRDLGSLPMWLADNEQDRVLCPEGPLPLSEALPLQPKARELLPEEYDTLPLSSYTWEMWGQSPVWLAAIQQHFPRLKSVVTPPFPQELYDRSHRREAARCLKFIGHEALAAHWYTSVEDFQSDRFLRFPADTALLAKLPASSSGRGLIWLSSIPTPEEIDRLRKATRNTDSFSVEKVLDVQQDWAAEFYSDGKGELAFVGLSRFDTNRHGAYLGNRLAPQKELMQTLVDALGYDVVHTALSSLQMYLQERFSTLYTGYIGVDMVVYKDGEKLHLHPCIEINVRYTMGVAAILLYDLWVEEGRRGRFEVKSFRTEGEAYEWDQMMQHLHPPQIHNHRLCSGYIPLTSTAPSSRFLAYLLVSPEDKESVKTQ</sequence>
<evidence type="ECO:0000313" key="2">
    <source>
        <dbReference type="Proteomes" id="UP000245462"/>
    </source>
</evidence>
<reference evidence="1 2" key="1">
    <citation type="submission" date="2018-04" db="EMBL/GenBank/DDBJ databases">
        <title>Genomic Encyclopedia of Type Strains, Phase IV (KMG-IV): sequencing the most valuable type-strain genomes for metagenomic binning, comparative biology and taxonomic classification.</title>
        <authorList>
            <person name="Goeker M."/>
        </authorList>
    </citation>
    <scope>NUCLEOTIDE SEQUENCE [LARGE SCALE GENOMIC DNA]</scope>
    <source>
        <strain evidence="1 2">DSM 28520</strain>
    </source>
</reference>
<organism evidence="1 2">
    <name type="scientific">Porphyromonas loveana</name>
    <dbReference type="NCBI Taxonomy" id="1884669"/>
    <lineage>
        <taxon>Bacteria</taxon>
        <taxon>Pseudomonadati</taxon>
        <taxon>Bacteroidota</taxon>
        <taxon>Bacteroidia</taxon>
        <taxon>Bacteroidales</taxon>
        <taxon>Porphyromonadaceae</taxon>
        <taxon>Porphyromonas</taxon>
    </lineage>
</organism>
<gene>
    <name evidence="1" type="ORF">C7382_10985</name>
</gene>
<protein>
    <recommendedName>
        <fullName evidence="3">ATP-grasp domain-containing protein</fullName>
    </recommendedName>
</protein>
<evidence type="ECO:0008006" key="3">
    <source>
        <dbReference type="Google" id="ProtNLM"/>
    </source>
</evidence>
<name>A0A2U1FAY3_9PORP</name>
<dbReference type="EMBL" id="QEKY01000009">
    <property type="protein sequence ID" value="PVZ09342.1"/>
    <property type="molecule type" value="Genomic_DNA"/>
</dbReference>
<accession>A0A2U1FAY3</accession>
<proteinExistence type="predicted"/>
<dbReference type="GeneID" id="94550971"/>
<dbReference type="Proteomes" id="UP000245462">
    <property type="component" value="Unassembled WGS sequence"/>
</dbReference>
<dbReference type="OrthoDB" id="5291617at2"/>
<dbReference type="RefSeq" id="WP_116679503.1">
    <property type="nucleotide sequence ID" value="NZ_QEKY01000009.1"/>
</dbReference>
<comment type="caution">
    <text evidence="1">The sequence shown here is derived from an EMBL/GenBank/DDBJ whole genome shotgun (WGS) entry which is preliminary data.</text>
</comment>